<accession>A0A6P3EUR4</accession>
<gene>
    <name evidence="5" type="primary">Bcl2l14</name>
</gene>
<comment type="similarity">
    <text evidence="1">Belongs to the Bcl-2 family.</text>
</comment>
<organism evidence="4 5">
    <name type="scientific">Octodon degus</name>
    <name type="common">Degu</name>
    <name type="synonym">Sciurus degus</name>
    <dbReference type="NCBI Taxonomy" id="10160"/>
    <lineage>
        <taxon>Eukaryota</taxon>
        <taxon>Metazoa</taxon>
        <taxon>Chordata</taxon>
        <taxon>Craniata</taxon>
        <taxon>Vertebrata</taxon>
        <taxon>Euteleostomi</taxon>
        <taxon>Mammalia</taxon>
        <taxon>Eutheria</taxon>
        <taxon>Euarchontoglires</taxon>
        <taxon>Glires</taxon>
        <taxon>Rodentia</taxon>
        <taxon>Hystricomorpha</taxon>
        <taxon>Octodontidae</taxon>
        <taxon>Octodon</taxon>
    </lineage>
</organism>
<protein>
    <submittedName>
        <fullName evidence="5">Apoptosis facilitator Bcl-2-like protein 14</fullName>
    </submittedName>
</protein>
<dbReference type="InterPro" id="IPR036834">
    <property type="entry name" value="Bcl-2-like_sf"/>
</dbReference>
<dbReference type="CTD" id="79370"/>
<dbReference type="PANTHER" id="PTHR14965">
    <property type="entry name" value="SI:CH73-248E21.1"/>
    <property type="match status" value="1"/>
</dbReference>
<dbReference type="GO" id="GO:2001236">
    <property type="term" value="P:regulation of extrinsic apoptotic signaling pathway"/>
    <property type="evidence" value="ECO:0007669"/>
    <property type="project" value="TreeGrafter"/>
</dbReference>
<dbReference type="SUPFAM" id="SSF56854">
    <property type="entry name" value="Bcl-2 inhibitors of programmed cell death"/>
    <property type="match status" value="1"/>
</dbReference>
<proteinExistence type="inferred from homology"/>
<dbReference type="FunCoup" id="A0A6P3EUR4">
    <property type="interactions" value="224"/>
</dbReference>
<dbReference type="GeneID" id="101582370"/>
<evidence type="ECO:0000313" key="4">
    <source>
        <dbReference type="Proteomes" id="UP000515203"/>
    </source>
</evidence>
<dbReference type="Proteomes" id="UP000515203">
    <property type="component" value="Unplaced"/>
</dbReference>
<dbReference type="Gene3D" id="1.10.437.10">
    <property type="entry name" value="Blc2-like"/>
    <property type="match status" value="1"/>
</dbReference>
<dbReference type="PANTHER" id="PTHR14965:SF1">
    <property type="entry name" value="APOPTOSIS FACILITATOR BCL-2-LIKE PROTEIN 14"/>
    <property type="match status" value="1"/>
</dbReference>
<dbReference type="OrthoDB" id="9948726at2759"/>
<name>A0A6P3EUR4_OCTDE</name>
<dbReference type="GO" id="GO:0006915">
    <property type="term" value="P:apoptotic process"/>
    <property type="evidence" value="ECO:0007669"/>
    <property type="project" value="UniProtKB-KW"/>
</dbReference>
<dbReference type="RefSeq" id="XP_004626123.1">
    <property type="nucleotide sequence ID" value="XM_004626066.2"/>
</dbReference>
<evidence type="ECO:0000256" key="2">
    <source>
        <dbReference type="ARBA" id="ARBA00022553"/>
    </source>
</evidence>
<evidence type="ECO:0000313" key="5">
    <source>
        <dbReference type="RefSeq" id="XP_004626123.1"/>
    </source>
</evidence>
<dbReference type="PROSITE" id="PS50062">
    <property type="entry name" value="BCL2_FAMILY"/>
    <property type="match status" value="1"/>
</dbReference>
<evidence type="ECO:0000256" key="3">
    <source>
        <dbReference type="ARBA" id="ARBA00022703"/>
    </source>
</evidence>
<reference evidence="5" key="1">
    <citation type="submission" date="2025-08" db="UniProtKB">
        <authorList>
            <consortium name="RefSeq"/>
        </authorList>
    </citation>
    <scope>IDENTIFICATION</scope>
</reference>
<keyword evidence="2" id="KW-0597">Phosphoprotein</keyword>
<dbReference type="AlphaFoldDB" id="A0A6P3EUR4"/>
<sequence>MCSTSVCDLEDVPLDDDDPDSLEFKILAFYAKHHVFKRPPAVTSPKMLRTRSLSQQGLGNRSAESWTQVWPYRNSSSSEKDINLGKRKYSWRALFGVTEKEEEPQSSPREIRAEAQGLVEFQSEGPVIPQAGHRGQQWSKSLSNVAQHMESEAVDPRVASIANRVSEIVYSWPPLEETQGRRFKFKDTFRAQGLQLQSGRSEPRAATSKKDSEDEIIAKLVEILKYSGDQLEKQLKKDKDLMSSFKDGLSYPVFKTITDQFLKCVDTRGESEAKAQGFKAALAIDAMAKLTAIDNHPMNRVLGFGAKYLKENFSSWVQQHGGWEKILGISLEEVD</sequence>
<dbReference type="InterPro" id="IPR002475">
    <property type="entry name" value="Bcl2-like"/>
</dbReference>
<keyword evidence="3" id="KW-0053">Apoptosis</keyword>
<dbReference type="InParanoid" id="A0A6P3EUR4"/>
<keyword evidence="4" id="KW-1185">Reference proteome</keyword>
<evidence type="ECO:0000256" key="1">
    <source>
        <dbReference type="ARBA" id="ARBA00009458"/>
    </source>
</evidence>